<dbReference type="PRINTS" id="PR00131">
    <property type="entry name" value="GLHYDRLASE1"/>
</dbReference>
<dbReference type="EMBL" id="JAGKQM010000018">
    <property type="protein sequence ID" value="KAH0865408.1"/>
    <property type="molecule type" value="Genomic_DNA"/>
</dbReference>
<dbReference type="SUPFAM" id="SSF51445">
    <property type="entry name" value="(Trans)glycosidases"/>
    <property type="match status" value="4"/>
</dbReference>
<evidence type="ECO:0000256" key="1">
    <source>
        <dbReference type="ARBA" id="ARBA00003014"/>
    </source>
</evidence>
<protein>
    <recommendedName>
        <fullName evidence="4">thioglucosidase</fullName>
        <ecNumber evidence="4">3.2.1.147</ecNumber>
    </recommendedName>
    <alternativeName>
        <fullName evidence="7">Sinigrinase</fullName>
    </alternativeName>
    <alternativeName>
        <fullName evidence="8">Thioglucosidase</fullName>
    </alternativeName>
</protein>
<gene>
    <name evidence="10" type="ORF">HID58_082619</name>
</gene>
<comment type="subcellular location">
    <subcellularLocation>
        <location evidence="2">Vacuole</location>
    </subcellularLocation>
</comment>
<evidence type="ECO:0000256" key="5">
    <source>
        <dbReference type="ARBA" id="ARBA00022554"/>
    </source>
</evidence>
<keyword evidence="6" id="KW-0378">Hydrolase</keyword>
<evidence type="ECO:0000256" key="7">
    <source>
        <dbReference type="ARBA" id="ARBA00032643"/>
    </source>
</evidence>
<evidence type="ECO:0000256" key="9">
    <source>
        <dbReference type="ARBA" id="ARBA00034026"/>
    </source>
</evidence>
<organism evidence="10 11">
    <name type="scientific">Brassica napus</name>
    <name type="common">Rape</name>
    <dbReference type="NCBI Taxonomy" id="3708"/>
    <lineage>
        <taxon>Eukaryota</taxon>
        <taxon>Viridiplantae</taxon>
        <taxon>Streptophyta</taxon>
        <taxon>Embryophyta</taxon>
        <taxon>Tracheophyta</taxon>
        <taxon>Spermatophyta</taxon>
        <taxon>Magnoliopsida</taxon>
        <taxon>eudicotyledons</taxon>
        <taxon>Gunneridae</taxon>
        <taxon>Pentapetalae</taxon>
        <taxon>rosids</taxon>
        <taxon>malvids</taxon>
        <taxon>Brassicales</taxon>
        <taxon>Brassicaceae</taxon>
        <taxon>Brassiceae</taxon>
        <taxon>Brassica</taxon>
    </lineage>
</organism>
<comment type="similarity">
    <text evidence="3">Belongs to the glycosyl hydrolase 1 family.</text>
</comment>
<evidence type="ECO:0000256" key="3">
    <source>
        <dbReference type="ARBA" id="ARBA00010838"/>
    </source>
</evidence>
<dbReference type="EC" id="3.2.1.147" evidence="4"/>
<keyword evidence="5" id="KW-0926">Vacuole</keyword>
<name>A0ABQ7YDN6_BRANA</name>
<dbReference type="PANTHER" id="PTHR10353:SF252">
    <property type="entry name" value="THIOGLUCOSIDASE"/>
    <property type="match status" value="1"/>
</dbReference>
<keyword evidence="11" id="KW-1185">Reference proteome</keyword>
<sequence length="2087" mass="238815">MTQKRNTFSKKNSFGRSDFPEGFLFGTASSAYQYEGAINEAPRGESVWDTFVRKYPERNCYSNADKAVEFYSHYKEDIQRMKDINMDAFRFSISWPRILPLGKKSKGVNQEGINFYNDLIDELLANGITPLATLFHWDTPQALEDEYNGFLSEQAVDDFKDFAALCFEEFGDRVKLWVTLNEPWVYSIGGYDTGRKAPGRASKYMNEAAVAGQSGLEVYTVSHNLLLAHAEAVEVFRNNPKCKDGKIGIAHCPVWFEPYDSNCPDDKEACERAMEFMHMDPTVYGDYPEVMKKSIGKRLPSFTTSQSKKLRGSFDFVGVNYYSAFYVKSIPEVDHNTPNWRSDARIEWRKQNKAGQTLGVRGGSEWDFLYPQGLRKFLNYAKNKYESPKFMITENGHCDMDYEKKPKLSNLMDLQRTEYHKKHLQSIQQAIQEDGVEVEGYFAWSLLDNCEWNAGYGVRYGLFYVDYNNGLKRFPKMSAMWFKEFLKREEEIEESEKEEYLLKSAMKKKRFLLATGAASCFIPKIKCLLLLLLITLACIGVLAKNHSSRPRLRRNDFPEDFIFGSATSAYQCEGAAHEDGRGPSIWDTFSEKFPEKIKDGSNGSIADDSYNLYMEDVDLLHQIGFDAYRFSISWSRILPRGDLKGGINQAGIDYYNNLINLLLSKGVKPFVTIFHWDLPEALEHAYGGFLGSEIVNDFRDYAELCFQKFGDRVKHWTTLNEPFTVVHEGYTTGEKAPGRCSSFTNPKCFGGDGATEPYIVGHNFLLAHGAAVKIYREKYQAIQKGKIGIALNTVWHYPYSDSHADKLAAARATAFTFDYFLEPIVYGRYPADMVNYVKGGRLPTFTPEESSMLKGSYDFVGVNYYSSFYVKDVPCATENITMNTDSCVSIVGERNGVPIGPAAGSDWLLIYPEGIRDLLLHAKLKFNDPALYVTENGVDEASIGEIFLNDDLRIDYYAHHLKMVSDAILMGVNVKGYFAWSLMDNFEWSEGYTVRFGLVFVDFEDGRKRYLKTSAKWFMRLLKGEYNGMRQKVASKGLLLLLLITLAYNGVFAKNRSSRPRLRRNDFPEDFIFGSATSAYQCEGAAHEDGRGPSIWDTYSEKFPEKIMDGSNGSVADDSYYLYKEDVNLLHQIGFNAYRFSISWSRILPRGNLKGGINQAGINYYNNLINQLLLKGVKPYVTIFHWDLPEALEVAYGGFLGAEIVNDFRDYAELCFQKFGDRVKHWMTLNEPFTVVKQGYLTGEKAPGRCSSFTNPNCLGGDGATEPYIVGHNFLLAHGAAVKVYREKYQATQKGEIGIALQTDWHYPYSDSYADRSATARTTAFTFDYFMEPIVNGKYPTEMVNHVKDGRLPTFTPEESSMLKGSYDFIGINYYSSSYVKDVPCATENITMSTDSCVMVIGERNGLPIGPMAGSDWLLIYPKGIRDLLLYAKFKFNDPVLYITENGVDEANLGQIYLNDDLRIDYYTHHLKMVQDAISMGVHVKGYFAWSLMDNFEWAEGYTVRFGLVFVDFENGRKRYPKKSARWFRRWLKGDYNGTNQQVATIDSRILDRHSFPDGFIFGTAASAYQYEGATSEGGKSPAIWDHFSRSYPERTKMHNADVAIDFYHRYKDDIKLMKELDMDAFRFSISWARLIPSGKLKDGVNKEGVQFYKDLIDELLANDIQPSMTLYHWDHPQSLEDEYGGFLSPKIVEDFRDFAKVCFEEFGDKVKMWTTINEPYIMTIAGYDQGNKAAGRCSKWVSEKCHAGDSSTEPYIVSHNVLLAHAAAVDEFRKCKKTSADGQIGIVLSPRWFEPYHSDSTDDKEAAERALAFEFGWHLDPVIHGDYPEILPSFTLEQSNMLKNSSDFVGINYYTARFASHLPHIDPAKPRFKTDHYVEWKLTNHSGHIIGPGDERGLILSYPEGLRKVLNYIKDRYNNMPVYIKENGINENDDGTRPREEILKDTFRIEYHDKHFQQLHKAIVEDGCDVRGYYAWSLMDNFEWEHGYTARFGLYYVDFVNGLKRYPKDSVKWFKRFLNRSNGETREVKEVSREKSRSDGNKTLHEQVSFDESAGFFVSFMAANQSRRDEEQNRCSFDSTYPASFY</sequence>
<dbReference type="InterPro" id="IPR017853">
    <property type="entry name" value="GH"/>
</dbReference>
<dbReference type="PANTHER" id="PTHR10353">
    <property type="entry name" value="GLYCOSYL HYDROLASE"/>
    <property type="match status" value="1"/>
</dbReference>
<dbReference type="InterPro" id="IPR033132">
    <property type="entry name" value="GH_1_N_CS"/>
</dbReference>
<evidence type="ECO:0000256" key="6">
    <source>
        <dbReference type="ARBA" id="ARBA00022801"/>
    </source>
</evidence>
<evidence type="ECO:0000313" key="10">
    <source>
        <dbReference type="EMBL" id="KAH0865408.1"/>
    </source>
</evidence>
<comment type="caution">
    <text evidence="10">The sequence shown here is derived from an EMBL/GenBank/DDBJ whole genome shotgun (WGS) entry which is preliminary data.</text>
</comment>
<comment type="function">
    <text evidence="1">Degradation of glucosinolates (glucose residue linked by a thioglucoside bound to an amino acid derivative) to glucose, sulfate and any of the products: thiocyanates, isothiocyanates, nitriles, epithionitriles or oxazolidine-2-thiones.</text>
</comment>
<dbReference type="Gene3D" id="3.20.20.80">
    <property type="entry name" value="Glycosidases"/>
    <property type="match status" value="4"/>
</dbReference>
<evidence type="ECO:0000256" key="2">
    <source>
        <dbReference type="ARBA" id="ARBA00004116"/>
    </source>
</evidence>
<comment type="catalytic activity">
    <reaction evidence="9">
        <text>a thioglucoside + H2O = a sugar + a thiol.</text>
        <dbReference type="EC" id="3.2.1.147"/>
    </reaction>
</comment>
<evidence type="ECO:0000313" key="11">
    <source>
        <dbReference type="Proteomes" id="UP000824890"/>
    </source>
</evidence>
<dbReference type="Proteomes" id="UP000824890">
    <property type="component" value="Unassembled WGS sequence"/>
</dbReference>
<proteinExistence type="inferred from homology"/>
<dbReference type="Pfam" id="PF00232">
    <property type="entry name" value="Glyco_hydro_1"/>
    <property type="match status" value="4"/>
</dbReference>
<dbReference type="PROSITE" id="PS00653">
    <property type="entry name" value="GLYCOSYL_HYDROL_F1_2"/>
    <property type="match status" value="4"/>
</dbReference>
<evidence type="ECO:0000256" key="4">
    <source>
        <dbReference type="ARBA" id="ARBA00012250"/>
    </source>
</evidence>
<evidence type="ECO:0000256" key="8">
    <source>
        <dbReference type="ARBA" id="ARBA00032797"/>
    </source>
</evidence>
<reference evidence="10 11" key="1">
    <citation type="submission" date="2021-05" db="EMBL/GenBank/DDBJ databases">
        <title>Genome Assembly of Synthetic Allotetraploid Brassica napus Reveals Homoeologous Exchanges between Subgenomes.</title>
        <authorList>
            <person name="Davis J.T."/>
        </authorList>
    </citation>
    <scope>NUCLEOTIDE SEQUENCE [LARGE SCALE GENOMIC DNA]</scope>
    <source>
        <strain evidence="11">cv. Da-Ae</strain>
        <tissue evidence="10">Seedling</tissue>
    </source>
</reference>
<accession>A0ABQ7YDN6</accession>
<dbReference type="InterPro" id="IPR001360">
    <property type="entry name" value="Glyco_hydro_1"/>
</dbReference>